<accession>A0A931I1L5</accession>
<keyword evidence="3" id="KW-1185">Reference proteome</keyword>
<reference evidence="2" key="1">
    <citation type="submission" date="2020-12" db="EMBL/GenBank/DDBJ databases">
        <title>Methylobrevis albus sp. nov., isolated from fresh water lack sediment.</title>
        <authorList>
            <person name="Zou Q."/>
        </authorList>
    </citation>
    <scope>NUCLEOTIDE SEQUENCE</scope>
    <source>
        <strain evidence="2">L22</strain>
    </source>
</reference>
<feature type="domain" description="Zinc-ribbon" evidence="1">
    <location>
        <begin position="3"/>
        <end position="94"/>
    </location>
</feature>
<dbReference type="InterPro" id="IPR011201">
    <property type="entry name" value="Zinc-ribbon_6_bact"/>
</dbReference>
<dbReference type="RefSeq" id="WP_197310365.1">
    <property type="nucleotide sequence ID" value="NZ_JADZLT010000042.1"/>
</dbReference>
<dbReference type="Pfam" id="PF10005">
    <property type="entry name" value="Zn_ribbon_DZR_6"/>
    <property type="match status" value="1"/>
</dbReference>
<dbReference type="EMBL" id="JADZLT010000042">
    <property type="protein sequence ID" value="MBH0237268.1"/>
    <property type="molecule type" value="Genomic_DNA"/>
</dbReference>
<dbReference type="Pfam" id="PF15887">
    <property type="entry name" value="Peptidase_Mx"/>
    <property type="match status" value="1"/>
</dbReference>
<dbReference type="Proteomes" id="UP000631694">
    <property type="component" value="Unassembled WGS sequence"/>
</dbReference>
<evidence type="ECO:0000259" key="1">
    <source>
        <dbReference type="Pfam" id="PF10005"/>
    </source>
</evidence>
<dbReference type="Gene3D" id="3.40.390.70">
    <property type="match status" value="1"/>
</dbReference>
<evidence type="ECO:0000313" key="2">
    <source>
        <dbReference type="EMBL" id="MBH0237268.1"/>
    </source>
</evidence>
<dbReference type="AlphaFoldDB" id="A0A931I1L5"/>
<evidence type="ECO:0000313" key="3">
    <source>
        <dbReference type="Proteomes" id="UP000631694"/>
    </source>
</evidence>
<proteinExistence type="predicted"/>
<dbReference type="PIRSF" id="PIRSF012641">
    <property type="entry name" value="UCP012641"/>
    <property type="match status" value="1"/>
</dbReference>
<comment type="caution">
    <text evidence="2">The sequence shown here is derived from an EMBL/GenBank/DDBJ whole genome shotgun (WGS) entry which is preliminary data.</text>
</comment>
<organism evidence="2 3">
    <name type="scientific">Methylobrevis albus</name>
    <dbReference type="NCBI Taxonomy" id="2793297"/>
    <lineage>
        <taxon>Bacteria</taxon>
        <taxon>Pseudomonadati</taxon>
        <taxon>Pseudomonadota</taxon>
        <taxon>Alphaproteobacteria</taxon>
        <taxon>Hyphomicrobiales</taxon>
        <taxon>Pleomorphomonadaceae</taxon>
        <taxon>Methylobrevis</taxon>
    </lineage>
</organism>
<sequence length="366" mass="40789">MKLFECQACGQTLDFGNTFCNGCSRRLGFLPDRLELKALDADGEMFRPVDSPNERWFFCVNAESDACNWMLPEGSDDIACPCCRHNRTIPDLSDPANHALWRRLEGAKHHLFYSLLRLGLPHEDRMQNPTGGLAFDFLSDGIDADGNPKPVLTGHEDGLITLNVLEADDAEREKRRAQMGEPYRTLVGHFRHEIAHYYWDVLVRDGGRIDASREAFGDESDDYMAALQRHYQNGPVPGWPDSFISAYAASHPWEDFAETFAHYLHIVDTLDTAKAFGLNLRSPIGGDRVLRLGIGFDPYDADSAEMLVAAWVPLTFAINSINRSMGQPDLYPFVLSQPVVAKLQFVHDLIHGHEIAAAAVDASAAA</sequence>
<dbReference type="InterPro" id="IPR031321">
    <property type="entry name" value="UCP012641"/>
</dbReference>
<protein>
    <submittedName>
        <fullName evidence="2">Zinc-binding peptidase</fullName>
    </submittedName>
</protein>
<name>A0A931I1L5_9HYPH</name>
<gene>
    <name evidence="2" type="ORF">I5731_05490</name>
</gene>